<evidence type="ECO:0000259" key="1">
    <source>
        <dbReference type="Pfam" id="PF13860"/>
    </source>
</evidence>
<dbReference type="EMBL" id="JAGQHR010000074">
    <property type="protein sequence ID" value="MCA9726835.1"/>
    <property type="molecule type" value="Genomic_DNA"/>
</dbReference>
<dbReference type="InterPro" id="IPR025965">
    <property type="entry name" value="FlgD/Vpr_Ig-like"/>
</dbReference>
<dbReference type="Proteomes" id="UP000697710">
    <property type="component" value="Unassembled WGS sequence"/>
</dbReference>
<name>A0A956RNL7_UNCEI</name>
<dbReference type="Gene3D" id="2.60.40.4070">
    <property type="match status" value="1"/>
</dbReference>
<gene>
    <name evidence="2" type="ORF">KC729_04070</name>
</gene>
<organism evidence="2 3">
    <name type="scientific">Eiseniibacteriota bacterium</name>
    <dbReference type="NCBI Taxonomy" id="2212470"/>
    <lineage>
        <taxon>Bacteria</taxon>
        <taxon>Candidatus Eiseniibacteriota</taxon>
    </lineage>
</organism>
<accession>A0A956RNL7</accession>
<comment type="caution">
    <text evidence="2">The sequence shown here is derived from an EMBL/GenBank/DDBJ whole genome shotgun (WGS) entry which is preliminary data.</text>
</comment>
<feature type="domain" description="FlgD/Vpr Ig-like" evidence="1">
    <location>
        <begin position="23"/>
        <end position="77"/>
    </location>
</feature>
<dbReference type="AlphaFoldDB" id="A0A956RNL7"/>
<proteinExistence type="predicted"/>
<dbReference type="InterPro" id="IPR026444">
    <property type="entry name" value="Secre_tail"/>
</dbReference>
<dbReference type="NCBIfam" id="TIGR04183">
    <property type="entry name" value="Por_Secre_tail"/>
    <property type="match status" value="1"/>
</dbReference>
<sequence length="92" mass="9854">VGLDFVAVPNPFRGQADLHLAVEQAGPVHLQVFDAHGRRVRDLRSVADGGGDIVVTWDGKDAAGHDVEAGVYLVRARVPNGTVRTTSVIRMK</sequence>
<feature type="non-terminal residue" evidence="2">
    <location>
        <position position="1"/>
    </location>
</feature>
<dbReference type="Pfam" id="PF13860">
    <property type="entry name" value="FlgD_ig"/>
    <property type="match status" value="1"/>
</dbReference>
<evidence type="ECO:0000313" key="2">
    <source>
        <dbReference type="EMBL" id="MCA9726835.1"/>
    </source>
</evidence>
<reference evidence="2" key="1">
    <citation type="submission" date="2020-04" db="EMBL/GenBank/DDBJ databases">
        <authorList>
            <person name="Zhang T."/>
        </authorList>
    </citation>
    <scope>NUCLEOTIDE SEQUENCE</scope>
    <source>
        <strain evidence="2">HKST-UBA01</strain>
    </source>
</reference>
<evidence type="ECO:0000313" key="3">
    <source>
        <dbReference type="Proteomes" id="UP000697710"/>
    </source>
</evidence>
<protein>
    <submittedName>
        <fullName evidence="2">T9SS type A sorting domain-containing protein</fullName>
    </submittedName>
</protein>
<reference evidence="2" key="2">
    <citation type="journal article" date="2021" name="Microbiome">
        <title>Successional dynamics and alternative stable states in a saline activated sludge microbial community over 9 years.</title>
        <authorList>
            <person name="Wang Y."/>
            <person name="Ye J."/>
            <person name="Ju F."/>
            <person name="Liu L."/>
            <person name="Boyd J.A."/>
            <person name="Deng Y."/>
            <person name="Parks D.H."/>
            <person name="Jiang X."/>
            <person name="Yin X."/>
            <person name="Woodcroft B.J."/>
            <person name="Tyson G.W."/>
            <person name="Hugenholtz P."/>
            <person name="Polz M.F."/>
            <person name="Zhang T."/>
        </authorList>
    </citation>
    <scope>NUCLEOTIDE SEQUENCE</scope>
    <source>
        <strain evidence="2">HKST-UBA01</strain>
    </source>
</reference>